<feature type="non-terminal residue" evidence="1">
    <location>
        <position position="281"/>
    </location>
</feature>
<reference evidence="1" key="1">
    <citation type="journal article" date="2014" name="Front. Microbiol.">
        <title>High frequency of phylogenetically diverse reductive dehalogenase-homologous genes in deep subseafloor sedimentary metagenomes.</title>
        <authorList>
            <person name="Kawai M."/>
            <person name="Futagami T."/>
            <person name="Toyoda A."/>
            <person name="Takaki Y."/>
            <person name="Nishi S."/>
            <person name="Hori S."/>
            <person name="Arai W."/>
            <person name="Tsubouchi T."/>
            <person name="Morono Y."/>
            <person name="Uchiyama I."/>
            <person name="Ito T."/>
            <person name="Fujiyama A."/>
            <person name="Inagaki F."/>
            <person name="Takami H."/>
        </authorList>
    </citation>
    <scope>NUCLEOTIDE SEQUENCE</scope>
    <source>
        <strain evidence="1">Expedition CK06-06</strain>
    </source>
</reference>
<protein>
    <submittedName>
        <fullName evidence="1">Uncharacterized protein</fullName>
    </submittedName>
</protein>
<proteinExistence type="predicted"/>
<dbReference type="AlphaFoldDB" id="X1AL95"/>
<sequence>MHNIFTQYPDLSLQKAMELMRIHGKPVEINIVANHDIRVLFKGGARYILGGFTVGYKGTGPNYTKKFLDAAGFDVSLDEIEEMKPPITLVAGKPYIPEETLIIEAPTVEEAKKKVNKIVPPDAKVIAIDVMQDGTPQTKEGEGFSKENALENAKRLLPKDAEIIQEKVTQEGKTGAIHFIDEFVQAYSEQEALKIAKKKLPVRAEIKSPYLAKHGDERISKKDSIYGEKLQIEAFSEEEAIDEAISKLPKGASIPEVICTKSMLKGFLGLGRKPGVYEIIW</sequence>
<accession>X1AL95</accession>
<evidence type="ECO:0000313" key="1">
    <source>
        <dbReference type="EMBL" id="GAG73218.1"/>
    </source>
</evidence>
<name>X1AL95_9ZZZZ</name>
<comment type="caution">
    <text evidence="1">The sequence shown here is derived from an EMBL/GenBank/DDBJ whole genome shotgun (WGS) entry which is preliminary data.</text>
</comment>
<organism evidence="1">
    <name type="scientific">marine sediment metagenome</name>
    <dbReference type="NCBI Taxonomy" id="412755"/>
    <lineage>
        <taxon>unclassified sequences</taxon>
        <taxon>metagenomes</taxon>
        <taxon>ecological metagenomes</taxon>
    </lineage>
</organism>
<dbReference type="EMBL" id="BART01000520">
    <property type="protein sequence ID" value="GAG73218.1"/>
    <property type="molecule type" value="Genomic_DNA"/>
</dbReference>
<gene>
    <name evidence="1" type="ORF">S01H4_02409</name>
</gene>